<organism evidence="1">
    <name type="scientific">Myoviridae sp. ctAca11</name>
    <dbReference type="NCBI Taxonomy" id="2825043"/>
    <lineage>
        <taxon>Viruses</taxon>
        <taxon>Duplodnaviria</taxon>
        <taxon>Heunggongvirae</taxon>
        <taxon>Uroviricota</taxon>
        <taxon>Caudoviricetes</taxon>
    </lineage>
</organism>
<proteinExistence type="predicted"/>
<accession>A0A8S5Q5W4</accession>
<protein>
    <submittedName>
        <fullName evidence="1">Uncharacterized protein</fullName>
    </submittedName>
</protein>
<evidence type="ECO:0000313" key="1">
    <source>
        <dbReference type="EMBL" id="DAE14711.1"/>
    </source>
</evidence>
<reference evidence="1" key="1">
    <citation type="journal article" date="2021" name="Proc. Natl. Acad. Sci. U.S.A.">
        <title>A Catalog of Tens of Thousands of Viruses from Human Metagenomes Reveals Hidden Associations with Chronic Diseases.</title>
        <authorList>
            <person name="Tisza M.J."/>
            <person name="Buck C.B."/>
        </authorList>
    </citation>
    <scope>NUCLEOTIDE SEQUENCE</scope>
    <source>
        <strain evidence="1">CtAca11</strain>
    </source>
</reference>
<sequence>MQKENFSVHGAVTLVLQGKDGACIAYRHNNMVLDGGIDFLCNAFGAGSTRPNAMSHIAVGTGTTAVAAGDTELATELLRKAASYSHSAGTTKLMVQTTFNAGEATGPITEAGICNASSGGIFFDRVTFPVINKGASDVLTVTFEITLTRA</sequence>
<dbReference type="EMBL" id="BK015590">
    <property type="protein sequence ID" value="DAE14711.1"/>
    <property type="molecule type" value="Genomic_DNA"/>
</dbReference>
<name>A0A8S5Q5W4_9CAUD</name>